<comment type="caution">
    <text evidence="2">The sequence shown here is derived from an EMBL/GenBank/DDBJ whole genome shotgun (WGS) entry which is preliminary data.</text>
</comment>
<dbReference type="EMBL" id="JBEQNB010000029">
    <property type="protein sequence ID" value="MES0838425.1"/>
    <property type="molecule type" value="Genomic_DNA"/>
</dbReference>
<accession>A0ABV2A6E3</accession>
<evidence type="ECO:0000313" key="3">
    <source>
        <dbReference type="Proteomes" id="UP001432401"/>
    </source>
</evidence>
<evidence type="ECO:0000313" key="2">
    <source>
        <dbReference type="EMBL" id="MES0838425.1"/>
    </source>
</evidence>
<dbReference type="RefSeq" id="WP_352987262.1">
    <property type="nucleotide sequence ID" value="NZ_JBEQNA010000027.1"/>
</dbReference>
<proteinExistence type="predicted"/>
<keyword evidence="3" id="KW-1185">Reference proteome</keyword>
<gene>
    <name evidence="2" type="ORF">ABUK86_31990</name>
</gene>
<protein>
    <submittedName>
        <fullName evidence="2">Uncharacterized protein</fullName>
    </submittedName>
</protein>
<sequence length="71" mass="7270">MDPLACLLGCGAGPTAADIWTGASINVGDVYASLAGDITNGTHHTPGFQHAAHNSRLTARVEQAARTGVRQ</sequence>
<name>A0ABV2A6E3_9ACTN</name>
<feature type="region of interest" description="Disordered" evidence="1">
    <location>
        <begin position="47"/>
        <end position="71"/>
    </location>
</feature>
<reference evidence="2 3" key="1">
    <citation type="submission" date="2024-06" db="EMBL/GenBank/DDBJ databases">
        <authorList>
            <person name="Bataeva Y.V."/>
            <person name="Grigorian L.N."/>
            <person name="Solomentsev V.I."/>
        </authorList>
    </citation>
    <scope>NUCLEOTIDE SEQUENCE [LARGE SCALE GENOMIC DNA]</scope>
    <source>
        <strain evidence="3">SCPM-O-B-12605 (RCAM04882)</strain>
    </source>
</reference>
<organism evidence="2 3">
    <name type="scientific">Nocardiopsis tropica</name>
    <dbReference type="NCBI Taxonomy" id="109330"/>
    <lineage>
        <taxon>Bacteria</taxon>
        <taxon>Bacillati</taxon>
        <taxon>Actinomycetota</taxon>
        <taxon>Actinomycetes</taxon>
        <taxon>Streptosporangiales</taxon>
        <taxon>Nocardiopsidaceae</taxon>
        <taxon>Nocardiopsis</taxon>
    </lineage>
</organism>
<evidence type="ECO:0000256" key="1">
    <source>
        <dbReference type="SAM" id="MobiDB-lite"/>
    </source>
</evidence>
<dbReference type="Proteomes" id="UP001432401">
    <property type="component" value="Unassembled WGS sequence"/>
</dbReference>